<keyword evidence="3" id="KW-1185">Reference proteome</keyword>
<reference evidence="2 3" key="1">
    <citation type="submission" date="2023-12" db="EMBL/GenBank/DDBJ databases">
        <title>Amycolatopsis sp. V23-08.</title>
        <authorList>
            <person name="Somphong A."/>
        </authorList>
    </citation>
    <scope>NUCLEOTIDE SEQUENCE [LARGE SCALE GENOMIC DNA]</scope>
    <source>
        <strain evidence="2 3">V23-08</strain>
    </source>
</reference>
<dbReference type="Proteomes" id="UP001304298">
    <property type="component" value="Unassembled WGS sequence"/>
</dbReference>
<protein>
    <submittedName>
        <fullName evidence="2">Uncharacterized protein</fullName>
    </submittedName>
</protein>
<organism evidence="2 3">
    <name type="scientific">Amycolatopsis heterodermiae</name>
    <dbReference type="NCBI Taxonomy" id="3110235"/>
    <lineage>
        <taxon>Bacteria</taxon>
        <taxon>Bacillati</taxon>
        <taxon>Actinomycetota</taxon>
        <taxon>Actinomycetes</taxon>
        <taxon>Pseudonocardiales</taxon>
        <taxon>Pseudonocardiaceae</taxon>
        <taxon>Amycolatopsis</taxon>
    </lineage>
</organism>
<dbReference type="EMBL" id="JAYFSI010000013">
    <property type="protein sequence ID" value="MEA5365670.1"/>
    <property type="molecule type" value="Genomic_DNA"/>
</dbReference>
<proteinExistence type="predicted"/>
<dbReference type="RefSeq" id="WP_323334377.1">
    <property type="nucleotide sequence ID" value="NZ_JAYFSI010000013.1"/>
</dbReference>
<evidence type="ECO:0000313" key="3">
    <source>
        <dbReference type="Proteomes" id="UP001304298"/>
    </source>
</evidence>
<comment type="caution">
    <text evidence="2">The sequence shown here is derived from an EMBL/GenBank/DDBJ whole genome shotgun (WGS) entry which is preliminary data.</text>
</comment>
<evidence type="ECO:0000313" key="2">
    <source>
        <dbReference type="EMBL" id="MEA5365670.1"/>
    </source>
</evidence>
<accession>A0ABU5RHC0</accession>
<feature type="region of interest" description="Disordered" evidence="1">
    <location>
        <begin position="20"/>
        <end position="46"/>
    </location>
</feature>
<sequence>MSAPRTTLFRHALRLHQAAPDAPLPWDGEPYPDDGPHRRHRPPAVRDRRLQGAEAARVLDRYFGDPAAPPSDLVDAFHAVDVPIHRNEHIAAAALRADRQRVRHTGRWLVRHSTDRCSATIGLALLATDPVEQDIPLIQTIGLLSDRFGSLAADALRRRSGGEEALLWLAQRVGGWGRVYVVQALCRRVTSVSRPWLLRHACDGDFLNGYFAGEVATAAHLHEAAGDPDDDLVDHTGLLLRTMADCEGMGMSLETYPPASAVLTAHAAHLARQSPAADRYRTAEIIAGCLEARAPERNGCTPGQRDRILRQYRDVLDRQDWRDVSRQ</sequence>
<evidence type="ECO:0000256" key="1">
    <source>
        <dbReference type="SAM" id="MobiDB-lite"/>
    </source>
</evidence>
<gene>
    <name evidence="2" type="ORF">VA596_39525</name>
</gene>
<name>A0ABU5RHC0_9PSEU</name>